<evidence type="ECO:0000313" key="4">
    <source>
        <dbReference type="Proteomes" id="UP000276133"/>
    </source>
</evidence>
<proteinExistence type="predicted"/>
<keyword evidence="1" id="KW-0175">Coiled coil</keyword>
<keyword evidence="4" id="KW-1185">Reference proteome</keyword>
<evidence type="ECO:0000256" key="1">
    <source>
        <dbReference type="SAM" id="Coils"/>
    </source>
</evidence>
<feature type="coiled-coil region" evidence="1">
    <location>
        <begin position="366"/>
        <end position="393"/>
    </location>
</feature>
<dbReference type="Pfam" id="PF07004">
    <property type="entry name" value="SHIPPO-rpt"/>
    <property type="match status" value="2"/>
</dbReference>
<sequence length="475" mass="54973">MESENIDEKSLLEQESVDFVFEVKQRLSKDAEQQAQENLENQHKKLLDEHYLNRSIQSFDYSYYPHQFKLKHAETKPKLNQKSERSCTLECFGRSKSNGFVANKINPVLDNEFAYLNRSKLVNRRLALRKNIQNSLGLKSFTSPYIEDFLTIKNQIDTEYKLANPIEYFFADESDTLSEKNYNKNENSESHIHLDPQNSVFLASLNTEVQQNRDLKKRAWYTNEARKFYKGSKSVKSVVIIEKKSYKHDKAEGPSPCSYHIPRRPPNEKSAPVYSMGKRTFKEKKGGGRSSWEKEWFSSNNPHTVKTNYNRENRWPAPNFYSIKSAIGSDSSTKFLSSPQINSIGIKLCSSSQELTDTKKFEKDSIVSKEDLIEKELNNINFLKKKIKSSEKQKKRFEPNVMESFNHLSLKAPKFSIKFRQKGTVLWPNVEKTPGPGSYDMNKFKNIIKSAPKYSSPHARLELNSNYTVGPFAAV</sequence>
<dbReference type="EMBL" id="REGN01001755">
    <property type="protein sequence ID" value="RNA32745.1"/>
    <property type="molecule type" value="Genomic_DNA"/>
</dbReference>
<feature type="region of interest" description="Disordered" evidence="2">
    <location>
        <begin position="251"/>
        <end position="273"/>
    </location>
</feature>
<evidence type="ECO:0000256" key="2">
    <source>
        <dbReference type="SAM" id="MobiDB-lite"/>
    </source>
</evidence>
<gene>
    <name evidence="3" type="ORF">BpHYR1_040354</name>
</gene>
<comment type="caution">
    <text evidence="3">The sequence shown here is derived from an EMBL/GenBank/DDBJ whole genome shotgun (WGS) entry which is preliminary data.</text>
</comment>
<reference evidence="3 4" key="1">
    <citation type="journal article" date="2018" name="Sci. Rep.">
        <title>Genomic signatures of local adaptation to the degree of environmental predictability in rotifers.</title>
        <authorList>
            <person name="Franch-Gras L."/>
            <person name="Hahn C."/>
            <person name="Garcia-Roger E.M."/>
            <person name="Carmona M.J."/>
            <person name="Serra M."/>
            <person name="Gomez A."/>
        </authorList>
    </citation>
    <scope>NUCLEOTIDE SEQUENCE [LARGE SCALE GENOMIC DNA]</scope>
    <source>
        <strain evidence="3">HYR1</strain>
    </source>
</reference>
<evidence type="ECO:0000313" key="3">
    <source>
        <dbReference type="EMBL" id="RNA32745.1"/>
    </source>
</evidence>
<protein>
    <submittedName>
        <fullName evidence="3">Uncharacterized protein</fullName>
    </submittedName>
</protein>
<organism evidence="3 4">
    <name type="scientific">Brachionus plicatilis</name>
    <name type="common">Marine rotifer</name>
    <name type="synonym">Brachionus muelleri</name>
    <dbReference type="NCBI Taxonomy" id="10195"/>
    <lineage>
        <taxon>Eukaryota</taxon>
        <taxon>Metazoa</taxon>
        <taxon>Spiralia</taxon>
        <taxon>Gnathifera</taxon>
        <taxon>Rotifera</taxon>
        <taxon>Eurotatoria</taxon>
        <taxon>Monogononta</taxon>
        <taxon>Pseudotrocha</taxon>
        <taxon>Ploima</taxon>
        <taxon>Brachionidae</taxon>
        <taxon>Brachionus</taxon>
    </lineage>
</organism>
<dbReference type="InterPro" id="IPR010736">
    <property type="entry name" value="SHIPPO-rpt"/>
</dbReference>
<dbReference type="Proteomes" id="UP000276133">
    <property type="component" value="Unassembled WGS sequence"/>
</dbReference>
<accession>A0A3M7SAT3</accession>
<dbReference type="AlphaFoldDB" id="A0A3M7SAT3"/>
<name>A0A3M7SAT3_BRAPC</name>
<dbReference type="OrthoDB" id="406368at2759"/>